<feature type="transmembrane region" description="Helical" evidence="1">
    <location>
        <begin position="1298"/>
        <end position="1316"/>
    </location>
</feature>
<comment type="caution">
    <text evidence="2">The sequence shown here is derived from an EMBL/GenBank/DDBJ whole genome shotgun (WGS) entry which is preliminary data.</text>
</comment>
<feature type="transmembrane region" description="Helical" evidence="1">
    <location>
        <begin position="353"/>
        <end position="373"/>
    </location>
</feature>
<keyword evidence="3" id="KW-1185">Reference proteome</keyword>
<feature type="transmembrane region" description="Helical" evidence="1">
    <location>
        <begin position="977"/>
        <end position="997"/>
    </location>
</feature>
<name>A0A1V9ZYB3_9STRA</name>
<feature type="transmembrane region" description="Helical" evidence="1">
    <location>
        <begin position="1106"/>
        <end position="1128"/>
    </location>
</feature>
<dbReference type="EMBL" id="JNBS01001077">
    <property type="protein sequence ID" value="OQS02780.1"/>
    <property type="molecule type" value="Genomic_DNA"/>
</dbReference>
<keyword evidence="1" id="KW-1133">Transmembrane helix</keyword>
<feature type="transmembrane region" description="Helical" evidence="1">
    <location>
        <begin position="27"/>
        <end position="49"/>
    </location>
</feature>
<proteinExistence type="predicted"/>
<dbReference type="OrthoDB" id="10471734at2759"/>
<accession>A0A1V9ZYB3</accession>
<sequence>MSMKYLVNDDVTRIKEKKQLMATLNKAYEIAISLIGIIIIILVLIDAIVNNWAVNDYIGKAHFFKSPIATSTSAGELETKYTFPKGRSVSDMSEIGIWMLNHSINAAINDDCQDVYMIYVGTYVLTSDTDMCSRFIATYAADLAKSSFVKLGVASNSLTFVRGDALSHAFTDDDVADLANSSMKASQLNNLGYAAARTDVDIRVTVKIPLVNTTTPQNQQASFYRVYPKNFCTGCSVATEMAFGYCNMTLVYNDTIKQVVVTQSSNALGSAFKVGLMVHHSQFNSASHYLKFIAIVYAVGGYFASRRTTQWKEVDLTRTESIFTKAIRTVAPKCFPYASGALRFDMFCYNSDFFVFLFAIAVLMDMQIGLLYSKTISMFNSPAPQFVYSILMFGVSIRFLWLNCAAIKLFKIVWSIVSTATYNGESKIMGFLNLTSVTSLYISSILLLFIPDYILYNNNHRVDNLDPITVDPLESYYIRCAPSVFVALDHTINFKKWQILGRNSLGRQAVYNSSSILCDYLFGIEQDSESDQKGDQKGTILHCKARRLSTLQWFFMSHMVLFGLPEKELRQKKKTQMTTVTVKSGSSSLTDVQGSTGKYFFVQNGDRHIQLVDDNLSELTALQMASAKYEIQWDLARIKEKKHLMATFNKMYEMVITLIGVIIIILVLIDAIVNNWAVNDYIGKAHFFKSPIATSTGAGELETKYTFPKGRSISDMSEIGIWMLNHSINAAINDDCKDVYMVYVGTYSLTSDTDVCSQFKATYVADLTKVSSVKLGVASNSLTYVRGDALSHAFTNDNAVNLAKSTMKASELNDLGYVAARTDVDIGLTVKIPLVNTAQPQNQQVNFYRLYPKNFCTGGNIVTELAFAYCNMTFVYNDTAKQVTVIQSFNVLDSDIKVGVMMRQSAFNSASHYLKAIAIVFAVGGYFASRRTVQWKEVDVTQTESILSRAIRTVSPKCFPYASNALRFDMFCYNSDIFVFLYAAAVLLDMQYALFYGKTISMFNSPAPQFAYSILMFCVSIRFLWLNCAAMKLLKLFWSSVSTATCNGESTFMGFLNLSSVTSLYISSIMLFYIPQYIIYSNSVSINLNHGLDNLDNKYVDPLESYYIRCAPAIFVGVIVNLFIILTIDHVINYKQWQLLAKNSLGRQAIYNSTSILCDYLFGIESDTDSEKKGSILHCKSRRLSTLQWFFMNHMILFGLPEKELRGKKKTQMTAVTVKSTSTNGIEQREATGKYYFVQTGDRHIQLIDDNLSELTALVYNIKILKDLPVAVHTKYQIHKDMTMVKDRKDILNVANKIYQLSITLIGVAIILLVLIDSILNNWAINDYIGRAQVFKTPICSRSQKQINRAWNDVYLVFVDAYSLTSTTDMRSRSCKTSTVKLGVASDSLAFVRGDALSHAFTNDDIHNLENSTMKAAQLESLGYVATRTDVDIRFTVKIPLENTTAQQNQQVSFYRVYPKNFCTGCSVATKNGFWLFTKQVKAQMCLIQHLKSD</sequence>
<protein>
    <submittedName>
        <fullName evidence="2">Uncharacterized protein</fullName>
    </submittedName>
</protein>
<evidence type="ECO:0000256" key="1">
    <source>
        <dbReference type="SAM" id="Phobius"/>
    </source>
</evidence>
<evidence type="ECO:0000313" key="3">
    <source>
        <dbReference type="Proteomes" id="UP000243217"/>
    </source>
</evidence>
<feature type="transmembrane region" description="Helical" evidence="1">
    <location>
        <begin position="431"/>
        <end position="456"/>
    </location>
</feature>
<gene>
    <name evidence="2" type="ORF">THRCLA_21323</name>
</gene>
<feature type="transmembrane region" description="Helical" evidence="1">
    <location>
        <begin position="1009"/>
        <end position="1034"/>
    </location>
</feature>
<evidence type="ECO:0000313" key="2">
    <source>
        <dbReference type="EMBL" id="OQS02780.1"/>
    </source>
</evidence>
<keyword evidence="1" id="KW-0472">Membrane</keyword>
<organism evidence="2 3">
    <name type="scientific">Thraustotheca clavata</name>
    <dbReference type="NCBI Taxonomy" id="74557"/>
    <lineage>
        <taxon>Eukaryota</taxon>
        <taxon>Sar</taxon>
        <taxon>Stramenopiles</taxon>
        <taxon>Oomycota</taxon>
        <taxon>Saprolegniomycetes</taxon>
        <taxon>Saprolegniales</taxon>
        <taxon>Achlyaceae</taxon>
        <taxon>Thraustotheca</taxon>
    </lineage>
</organism>
<feature type="transmembrane region" description="Helical" evidence="1">
    <location>
        <begin position="651"/>
        <end position="673"/>
    </location>
</feature>
<dbReference type="Proteomes" id="UP000243217">
    <property type="component" value="Unassembled WGS sequence"/>
</dbReference>
<feature type="transmembrane region" description="Helical" evidence="1">
    <location>
        <begin position="1055"/>
        <end position="1074"/>
    </location>
</feature>
<reference evidence="2 3" key="1">
    <citation type="journal article" date="2014" name="Genome Biol. Evol.">
        <title>The secreted proteins of Achlya hypogyna and Thraustotheca clavata identify the ancestral oomycete secretome and reveal gene acquisitions by horizontal gene transfer.</title>
        <authorList>
            <person name="Misner I."/>
            <person name="Blouin N."/>
            <person name="Leonard G."/>
            <person name="Richards T.A."/>
            <person name="Lane C.E."/>
        </authorList>
    </citation>
    <scope>NUCLEOTIDE SEQUENCE [LARGE SCALE GENOMIC DNA]</scope>
    <source>
        <strain evidence="2 3">ATCC 34112</strain>
    </source>
</reference>
<keyword evidence="1" id="KW-0812">Transmembrane</keyword>
<feature type="transmembrane region" description="Helical" evidence="1">
    <location>
        <begin position="385"/>
        <end position="410"/>
    </location>
</feature>